<evidence type="ECO:0000313" key="3">
    <source>
        <dbReference type="WBParaSite" id="SMUV_0001093401-mRNA-1"/>
    </source>
</evidence>
<proteinExistence type="predicted"/>
<feature type="signal peptide" evidence="1">
    <location>
        <begin position="1"/>
        <end position="19"/>
    </location>
</feature>
<sequence>MNCFLTISLVLSACILVNALEQSGERSALSSYFPAYLDDDTEDVNPVALKYYGYINPNDQQLTKRGDYILLLCPKSSLPLNVPSLESFSGTEVS</sequence>
<feature type="chain" id="PRO_5005893721" evidence="1">
    <location>
        <begin position="20"/>
        <end position="94"/>
    </location>
</feature>
<protein>
    <submittedName>
        <fullName evidence="3">Ephrin RBD domain-containing protein</fullName>
    </submittedName>
</protein>
<dbReference type="Proteomes" id="UP000046393">
    <property type="component" value="Unplaced"/>
</dbReference>
<accession>A0A0N5B0Y2</accession>
<dbReference type="AlphaFoldDB" id="A0A0N5B0Y2"/>
<reference evidence="3" key="1">
    <citation type="submission" date="2017-02" db="UniProtKB">
        <authorList>
            <consortium name="WormBaseParasite"/>
        </authorList>
    </citation>
    <scope>IDENTIFICATION</scope>
</reference>
<keyword evidence="1" id="KW-0732">Signal</keyword>
<organism evidence="2 3">
    <name type="scientific">Syphacia muris</name>
    <dbReference type="NCBI Taxonomy" id="451379"/>
    <lineage>
        <taxon>Eukaryota</taxon>
        <taxon>Metazoa</taxon>
        <taxon>Ecdysozoa</taxon>
        <taxon>Nematoda</taxon>
        <taxon>Chromadorea</taxon>
        <taxon>Rhabditida</taxon>
        <taxon>Spirurina</taxon>
        <taxon>Oxyuridomorpha</taxon>
        <taxon>Oxyuroidea</taxon>
        <taxon>Oxyuridae</taxon>
        <taxon>Syphacia</taxon>
    </lineage>
</organism>
<evidence type="ECO:0000313" key="2">
    <source>
        <dbReference type="Proteomes" id="UP000046393"/>
    </source>
</evidence>
<evidence type="ECO:0000256" key="1">
    <source>
        <dbReference type="SAM" id="SignalP"/>
    </source>
</evidence>
<dbReference type="WBParaSite" id="SMUV_0001093401-mRNA-1">
    <property type="protein sequence ID" value="SMUV_0001093401-mRNA-1"/>
    <property type="gene ID" value="SMUV_0001093401"/>
</dbReference>
<name>A0A0N5B0Y2_9BILA</name>
<keyword evidence="2" id="KW-1185">Reference proteome</keyword>